<protein>
    <submittedName>
        <fullName evidence="1">Uncharacterized protein</fullName>
    </submittedName>
</protein>
<dbReference type="AlphaFoldDB" id="H3SF52"/>
<name>H3SF52_9BACL</name>
<comment type="caution">
    <text evidence="1">The sequence shown here is derived from an EMBL/GenBank/DDBJ whole genome shotgun (WGS) entry which is preliminary data.</text>
</comment>
<evidence type="ECO:0000313" key="1">
    <source>
        <dbReference type="EMBL" id="EHQ62248.1"/>
    </source>
</evidence>
<gene>
    <name evidence="1" type="ORF">PDENDC454_10785</name>
</gene>
<accession>H3SF52</accession>
<sequence>MLGKAEQKEGVSLRAGETEQKDVVPLSAVETGKKEAALLSARETAYKDARGTNHGAIALARIRQVTSLAHELVFDLLY</sequence>
<organism evidence="1 2">
    <name type="scientific">Paenibacillus dendritiformis C454</name>
    <dbReference type="NCBI Taxonomy" id="1131935"/>
    <lineage>
        <taxon>Bacteria</taxon>
        <taxon>Bacillati</taxon>
        <taxon>Bacillota</taxon>
        <taxon>Bacilli</taxon>
        <taxon>Bacillales</taxon>
        <taxon>Paenibacillaceae</taxon>
        <taxon>Paenibacillus</taxon>
    </lineage>
</organism>
<evidence type="ECO:0000313" key="2">
    <source>
        <dbReference type="Proteomes" id="UP000003900"/>
    </source>
</evidence>
<keyword evidence="2" id="KW-1185">Reference proteome</keyword>
<reference evidence="1 2" key="1">
    <citation type="journal article" date="2012" name="J. Bacteriol.">
        <title>Genome Sequence of the Pattern-Forming Social Bacterium Paenibacillus dendritiformis C454 Chiral Morphotype.</title>
        <authorList>
            <person name="Sirota-Madi A."/>
            <person name="Olender T."/>
            <person name="Helman Y."/>
            <person name="Brainis I."/>
            <person name="Finkelshtein A."/>
            <person name="Roth D."/>
            <person name="Hagai E."/>
            <person name="Leshkowitz D."/>
            <person name="Brodsky L."/>
            <person name="Galatenko V."/>
            <person name="Nikolaev V."/>
            <person name="Gutnick D.L."/>
            <person name="Lancet D."/>
            <person name="Ben-Jacob E."/>
        </authorList>
    </citation>
    <scope>NUCLEOTIDE SEQUENCE [LARGE SCALE GENOMIC DNA]</scope>
    <source>
        <strain evidence="1 2">C454</strain>
    </source>
</reference>
<dbReference type="Proteomes" id="UP000003900">
    <property type="component" value="Unassembled WGS sequence"/>
</dbReference>
<dbReference type="EMBL" id="AHKH01000023">
    <property type="protein sequence ID" value="EHQ62248.1"/>
    <property type="molecule type" value="Genomic_DNA"/>
</dbReference>
<proteinExistence type="predicted"/>